<dbReference type="RefSeq" id="WP_246906668.1">
    <property type="nucleotide sequence ID" value="NZ_JALJRB010000009.1"/>
</dbReference>
<evidence type="ECO:0000256" key="1">
    <source>
        <dbReference type="SAM" id="Phobius"/>
    </source>
</evidence>
<sequence length="83" mass="9045">MTKVKLVIALVVVVLMTIVIYQNLEPMEARLLFTTIAMPRAALLGITLLIGIAAGVALTLVISARRRRSEPTEPTEPEETTQS</sequence>
<proteinExistence type="predicted"/>
<dbReference type="Proteomes" id="UP001165427">
    <property type="component" value="Unassembled WGS sequence"/>
</dbReference>
<gene>
    <name evidence="2" type="ORF">MRX98_09990</name>
</gene>
<evidence type="ECO:0000313" key="2">
    <source>
        <dbReference type="EMBL" id="MCJ8500901.1"/>
    </source>
</evidence>
<feature type="transmembrane region" description="Helical" evidence="1">
    <location>
        <begin position="7"/>
        <end position="24"/>
    </location>
</feature>
<comment type="caution">
    <text evidence="2">The sequence shown here is derived from an EMBL/GenBank/DDBJ whole genome shotgun (WGS) entry which is preliminary data.</text>
</comment>
<feature type="transmembrane region" description="Helical" evidence="1">
    <location>
        <begin position="36"/>
        <end position="62"/>
    </location>
</feature>
<keyword evidence="3" id="KW-1185">Reference proteome</keyword>
<keyword evidence="1" id="KW-0812">Transmembrane</keyword>
<organism evidence="2 3">
    <name type="scientific">Desulfatitalea alkaliphila</name>
    <dbReference type="NCBI Taxonomy" id="2929485"/>
    <lineage>
        <taxon>Bacteria</taxon>
        <taxon>Pseudomonadati</taxon>
        <taxon>Thermodesulfobacteriota</taxon>
        <taxon>Desulfobacteria</taxon>
        <taxon>Desulfobacterales</taxon>
        <taxon>Desulfosarcinaceae</taxon>
        <taxon>Desulfatitalea</taxon>
    </lineage>
</organism>
<accession>A0AA41R378</accession>
<evidence type="ECO:0000313" key="3">
    <source>
        <dbReference type="Proteomes" id="UP001165427"/>
    </source>
</evidence>
<keyword evidence="1" id="KW-0472">Membrane</keyword>
<name>A0AA41R378_9BACT</name>
<dbReference type="EMBL" id="JALJRB010000009">
    <property type="protein sequence ID" value="MCJ8500901.1"/>
    <property type="molecule type" value="Genomic_DNA"/>
</dbReference>
<protein>
    <submittedName>
        <fullName evidence="2">LapA family protein</fullName>
    </submittedName>
</protein>
<dbReference type="AlphaFoldDB" id="A0AA41R378"/>
<keyword evidence="1" id="KW-1133">Transmembrane helix</keyword>
<reference evidence="2" key="1">
    <citation type="submission" date="2022-04" db="EMBL/GenBank/DDBJ databases">
        <title>Desulfatitalea alkaliphila sp. nov., a novel anaerobic sulfate-reducing bacterium isolated from terrestrial mud volcano, Taman Peninsula, Russia.</title>
        <authorList>
            <person name="Khomyakova M.A."/>
            <person name="Merkel A.Y."/>
            <person name="Slobodkin A.I."/>
        </authorList>
    </citation>
    <scope>NUCLEOTIDE SEQUENCE</scope>
    <source>
        <strain evidence="2">M08but</strain>
    </source>
</reference>